<evidence type="ECO:0000313" key="3">
    <source>
        <dbReference type="WBParaSite" id="PDA_v2.g128.t1"/>
    </source>
</evidence>
<dbReference type="Proteomes" id="UP000887578">
    <property type="component" value="Unplaced"/>
</dbReference>
<dbReference type="PANTHER" id="PTHR22891">
    <property type="entry name" value="EUKARYOTIC TRANSLATION INITIATION FACTOR 2C"/>
    <property type="match status" value="1"/>
</dbReference>
<dbReference type="Gene3D" id="3.30.420.10">
    <property type="entry name" value="Ribonuclease H-like superfamily/Ribonuclease H"/>
    <property type="match status" value="1"/>
</dbReference>
<dbReference type="InterPro" id="IPR012337">
    <property type="entry name" value="RNaseH-like_sf"/>
</dbReference>
<dbReference type="SUPFAM" id="SSF53098">
    <property type="entry name" value="Ribonuclease H-like"/>
    <property type="match status" value="1"/>
</dbReference>
<feature type="domain" description="Piwi" evidence="1">
    <location>
        <begin position="121"/>
        <end position="445"/>
    </location>
</feature>
<evidence type="ECO:0000313" key="2">
    <source>
        <dbReference type="Proteomes" id="UP000887578"/>
    </source>
</evidence>
<dbReference type="AlphaFoldDB" id="A0A914PDF5"/>
<dbReference type="SMART" id="SM00950">
    <property type="entry name" value="Piwi"/>
    <property type="match status" value="1"/>
</dbReference>
<dbReference type="PROSITE" id="PS50822">
    <property type="entry name" value="PIWI"/>
    <property type="match status" value="1"/>
</dbReference>
<name>A0A914PDF5_9BILA</name>
<sequence length="488" mass="55694">MKKAGISVVKEPLKVSARVLKAPQIRYLNGNLFPEPNGKWRLPKHAKYEIGATLKRWLGIFLIVPNERMHFKEFVAFVKRFYEECGIRGLQIDEPYDLRQVVCDVENIEAAFRRARKENCQFILFGHSDRDTKFHSFIKAMERKYEVITQCVKTKTIYNVMEQSPVSLENIVAKANVKLGGLNHSVVLADFPFDKNVLFVGLGMNHPGVSNPHEETNPSARAQPQTAGTAFPSNVSVLGFCANDGAIPNEFIGNFFFSPVHRDEKLSVLDKLLEEVFERFHRNRQCAPTRIILFRSGCDEGAYRSVLKYEMPIITAICENYAPGAPVSVIIPSKLQQVRFFKQNIDSQDRSDVQNIRPGTVVDGNVTSSAFCEYYSNSHLALQGTAKTPKYTILYSSEKEVNLDLFERWTNALCYDFQIVTSPTSVPAPVYIAQRYAERGRQIWNTFSSSNDANLDGNISNINGQNGLGAARSWFKWQWFRWKWFQWL</sequence>
<dbReference type="Pfam" id="PF02171">
    <property type="entry name" value="Piwi"/>
    <property type="match status" value="1"/>
</dbReference>
<evidence type="ECO:0000259" key="1">
    <source>
        <dbReference type="PROSITE" id="PS50822"/>
    </source>
</evidence>
<organism evidence="2 3">
    <name type="scientific">Panagrolaimus davidi</name>
    <dbReference type="NCBI Taxonomy" id="227884"/>
    <lineage>
        <taxon>Eukaryota</taxon>
        <taxon>Metazoa</taxon>
        <taxon>Ecdysozoa</taxon>
        <taxon>Nematoda</taxon>
        <taxon>Chromadorea</taxon>
        <taxon>Rhabditida</taxon>
        <taxon>Tylenchina</taxon>
        <taxon>Panagrolaimomorpha</taxon>
        <taxon>Panagrolaimoidea</taxon>
        <taxon>Panagrolaimidae</taxon>
        <taxon>Panagrolaimus</taxon>
    </lineage>
</organism>
<protein>
    <submittedName>
        <fullName evidence="3">Piwi domain-containing protein</fullName>
    </submittedName>
</protein>
<dbReference type="InterPro" id="IPR003165">
    <property type="entry name" value="Piwi"/>
</dbReference>
<dbReference type="InterPro" id="IPR036397">
    <property type="entry name" value="RNaseH_sf"/>
</dbReference>
<dbReference type="WBParaSite" id="PDA_v2.g128.t1">
    <property type="protein sequence ID" value="PDA_v2.g128.t1"/>
    <property type="gene ID" value="PDA_v2.g128"/>
</dbReference>
<dbReference type="Gene3D" id="3.40.50.2300">
    <property type="match status" value="1"/>
</dbReference>
<accession>A0A914PDF5</accession>
<dbReference type="GO" id="GO:0003676">
    <property type="term" value="F:nucleic acid binding"/>
    <property type="evidence" value="ECO:0007669"/>
    <property type="project" value="InterPro"/>
</dbReference>
<reference evidence="3" key="1">
    <citation type="submission" date="2022-11" db="UniProtKB">
        <authorList>
            <consortium name="WormBaseParasite"/>
        </authorList>
    </citation>
    <scope>IDENTIFICATION</scope>
</reference>
<keyword evidence="2" id="KW-1185">Reference proteome</keyword>
<proteinExistence type="predicted"/>